<sequence length="322" mass="33298">MTTESGSARAVEGDAALALLEQMIFIRRFEERMHEYGAHPDMAGTVIHTAVGQEASAVGAAGLRRPGDILFSTHRGTAHCLAWGIDPVALLAESVGRVGGLGAGLGGHMHLFDAAEGLLGTNGIVGAGVPLAVGGALGLALRRAGGAAFCYFGDGAANTGACLEGLNLAAVWKVPVLFVCEDNKFAETTSSSEQTGGNLPDRAAGFGLHTLAVDGNDVLAVRAAAEELLVRVRAGESCLLYCETLRVNGHYVGDPQHYRRTPSGDDVSVLDPIDRLAETAGIADDDVAAVTAAADARLDEIYREVLAMPRPTADQILGARTS</sequence>
<dbReference type="InterPro" id="IPR050642">
    <property type="entry name" value="PDH_E1_Alpha_Subunit"/>
</dbReference>
<keyword evidence="3" id="KW-0786">Thiamine pyrophosphate</keyword>
<name>A0A9E6XWS7_9ACTN</name>
<keyword evidence="6" id="KW-1185">Reference proteome</keyword>
<evidence type="ECO:0000256" key="2">
    <source>
        <dbReference type="ARBA" id="ARBA00023002"/>
    </source>
</evidence>
<protein>
    <submittedName>
        <fullName evidence="5">Acetoin:2,6-dichlorophenolindophenol oxidoreductase subunit alpha</fullName>
        <ecNumber evidence="5">1.1.1.-</ecNumber>
    </submittedName>
</protein>
<feature type="domain" description="Dehydrogenase E1 component" evidence="4">
    <location>
        <begin position="22"/>
        <end position="309"/>
    </location>
</feature>
<evidence type="ECO:0000313" key="5">
    <source>
        <dbReference type="EMBL" id="UGS35573.1"/>
    </source>
</evidence>
<evidence type="ECO:0000256" key="3">
    <source>
        <dbReference type="ARBA" id="ARBA00023052"/>
    </source>
</evidence>
<accession>A0A9E6XWS7</accession>
<dbReference type="EC" id="1.1.1.-" evidence="5"/>
<gene>
    <name evidence="5" type="primary">acoA_6</name>
    <name evidence="5" type="ORF">DSM104329_01966</name>
</gene>
<evidence type="ECO:0000259" key="4">
    <source>
        <dbReference type="Pfam" id="PF00676"/>
    </source>
</evidence>
<dbReference type="Proteomes" id="UP001162834">
    <property type="component" value="Chromosome"/>
</dbReference>
<dbReference type="Pfam" id="PF00676">
    <property type="entry name" value="E1_dh"/>
    <property type="match status" value="1"/>
</dbReference>
<dbReference type="CDD" id="cd02000">
    <property type="entry name" value="TPP_E1_PDC_ADC_BCADC"/>
    <property type="match status" value="1"/>
</dbReference>
<evidence type="ECO:0000256" key="1">
    <source>
        <dbReference type="ARBA" id="ARBA00001964"/>
    </source>
</evidence>
<dbReference type="PANTHER" id="PTHR11516">
    <property type="entry name" value="PYRUVATE DEHYDROGENASE E1 COMPONENT, ALPHA SUBUNIT BACTERIAL AND ORGANELLAR"/>
    <property type="match status" value="1"/>
</dbReference>
<dbReference type="AlphaFoldDB" id="A0A9E6XWS7"/>
<dbReference type="KEGG" id="sbae:DSM104329_01966"/>
<dbReference type="PANTHER" id="PTHR11516:SF41">
    <property type="entry name" value="3-METHYL-2-OXOBUTANOATE DEHYDROGENASE SUBUNIT ALPHA"/>
    <property type="match status" value="1"/>
</dbReference>
<dbReference type="EMBL" id="CP087164">
    <property type="protein sequence ID" value="UGS35573.1"/>
    <property type="molecule type" value="Genomic_DNA"/>
</dbReference>
<comment type="cofactor">
    <cofactor evidence="1">
        <name>thiamine diphosphate</name>
        <dbReference type="ChEBI" id="CHEBI:58937"/>
    </cofactor>
</comment>
<keyword evidence="2 5" id="KW-0560">Oxidoreductase</keyword>
<dbReference type="GO" id="GO:0004739">
    <property type="term" value="F:pyruvate dehydrogenase (acetyl-transferring) activity"/>
    <property type="evidence" value="ECO:0007669"/>
    <property type="project" value="TreeGrafter"/>
</dbReference>
<dbReference type="GO" id="GO:0006086">
    <property type="term" value="P:pyruvate decarboxylation to acetyl-CoA"/>
    <property type="evidence" value="ECO:0007669"/>
    <property type="project" value="TreeGrafter"/>
</dbReference>
<dbReference type="GO" id="GO:0000287">
    <property type="term" value="F:magnesium ion binding"/>
    <property type="evidence" value="ECO:0007669"/>
    <property type="project" value="UniProtKB-ARBA"/>
</dbReference>
<dbReference type="Gene3D" id="3.40.50.970">
    <property type="match status" value="1"/>
</dbReference>
<dbReference type="RefSeq" id="WP_259315256.1">
    <property type="nucleotide sequence ID" value="NZ_CP087164.1"/>
</dbReference>
<proteinExistence type="predicted"/>
<organism evidence="5 6">
    <name type="scientific">Capillimicrobium parvum</name>
    <dbReference type="NCBI Taxonomy" id="2884022"/>
    <lineage>
        <taxon>Bacteria</taxon>
        <taxon>Bacillati</taxon>
        <taxon>Actinomycetota</taxon>
        <taxon>Thermoleophilia</taxon>
        <taxon>Solirubrobacterales</taxon>
        <taxon>Capillimicrobiaceae</taxon>
        <taxon>Capillimicrobium</taxon>
    </lineage>
</organism>
<reference evidence="5" key="1">
    <citation type="journal article" date="2022" name="Int. J. Syst. Evol. Microbiol.">
        <title>Pseudomonas aegrilactucae sp. nov. and Pseudomonas morbosilactucae sp. nov., pathogens causing bacterial rot of lettuce in Japan.</title>
        <authorList>
            <person name="Sawada H."/>
            <person name="Fujikawa T."/>
            <person name="Satou M."/>
        </authorList>
    </citation>
    <scope>NUCLEOTIDE SEQUENCE</scope>
    <source>
        <strain evidence="5">0166_1</strain>
    </source>
</reference>
<dbReference type="SUPFAM" id="SSF52518">
    <property type="entry name" value="Thiamin diphosphate-binding fold (THDP-binding)"/>
    <property type="match status" value="1"/>
</dbReference>
<dbReference type="InterPro" id="IPR001017">
    <property type="entry name" value="DH_E1"/>
</dbReference>
<dbReference type="InterPro" id="IPR029061">
    <property type="entry name" value="THDP-binding"/>
</dbReference>
<evidence type="ECO:0000313" key="6">
    <source>
        <dbReference type="Proteomes" id="UP001162834"/>
    </source>
</evidence>